<evidence type="ECO:0000259" key="1">
    <source>
        <dbReference type="PROSITE" id="PS50943"/>
    </source>
</evidence>
<evidence type="ECO:0000313" key="3">
    <source>
        <dbReference type="Proteomes" id="UP000461010"/>
    </source>
</evidence>
<dbReference type="InterPro" id="IPR010982">
    <property type="entry name" value="Lambda_DNA-bd_dom_sf"/>
</dbReference>
<protein>
    <recommendedName>
        <fullName evidence="1">HTH cro/C1-type domain-containing protein</fullName>
    </recommendedName>
</protein>
<dbReference type="SUPFAM" id="SSF47413">
    <property type="entry name" value="lambda repressor-like DNA-binding domains"/>
    <property type="match status" value="1"/>
</dbReference>
<dbReference type="SMART" id="SM00530">
    <property type="entry name" value="HTH_XRE"/>
    <property type="match status" value="1"/>
</dbReference>
<dbReference type="Gene3D" id="1.10.260.40">
    <property type="entry name" value="lambda repressor-like DNA-binding domains"/>
    <property type="match status" value="1"/>
</dbReference>
<evidence type="ECO:0000313" key="2">
    <source>
        <dbReference type="EMBL" id="KAB7887913.1"/>
    </source>
</evidence>
<dbReference type="InterPro" id="IPR001387">
    <property type="entry name" value="Cro/C1-type_HTH"/>
</dbReference>
<dbReference type="CDD" id="cd00093">
    <property type="entry name" value="HTH_XRE"/>
    <property type="match status" value="1"/>
</dbReference>
<gene>
    <name evidence="2" type="ORF">GBG18_13560</name>
</gene>
<proteinExistence type="predicted"/>
<dbReference type="RefSeq" id="WP_152191902.1">
    <property type="nucleotide sequence ID" value="NZ_WFKI01000037.1"/>
</dbReference>
<accession>A0ABQ6VHZ4</accession>
<sequence length="130" mass="14747">MLEFKTSREIEDIIAKRIKSERLRQNITQSSMAKKTGMALTTYKKFEHKGKGTFDNFIKILMGLGKITEIDNFLKEPVFSPKAQIKSNNKLYKKARVRASSEQDVVGSNKNNTFAGMSPFQAIIAKAKKE</sequence>
<organism evidence="2 3">
    <name type="scientific">Poseidonibacter ostreae</name>
    <dbReference type="NCBI Taxonomy" id="2654171"/>
    <lineage>
        <taxon>Bacteria</taxon>
        <taxon>Pseudomonadati</taxon>
        <taxon>Campylobacterota</taxon>
        <taxon>Epsilonproteobacteria</taxon>
        <taxon>Campylobacterales</taxon>
        <taxon>Arcobacteraceae</taxon>
        <taxon>Poseidonibacter</taxon>
    </lineage>
</organism>
<name>A0ABQ6VHZ4_9BACT</name>
<reference evidence="2 3" key="1">
    <citation type="submission" date="2019-10" db="EMBL/GenBank/DDBJ databases">
        <title>Poseidonibacter ostreae sp. nov., isolated from the gut of the Ostrea denselamellosa.</title>
        <authorList>
            <person name="Choi A."/>
        </authorList>
    </citation>
    <scope>NUCLEOTIDE SEQUENCE [LARGE SCALE GENOMIC DNA]</scope>
    <source>
        <strain evidence="2 3">SJOD-M-5</strain>
    </source>
</reference>
<feature type="domain" description="HTH cro/C1-type" evidence="1">
    <location>
        <begin position="18"/>
        <end position="73"/>
    </location>
</feature>
<dbReference type="EMBL" id="WFKJ01000056">
    <property type="protein sequence ID" value="KAB7887913.1"/>
    <property type="molecule type" value="Genomic_DNA"/>
</dbReference>
<keyword evidence="3" id="KW-1185">Reference proteome</keyword>
<dbReference type="PROSITE" id="PS50943">
    <property type="entry name" value="HTH_CROC1"/>
    <property type="match status" value="1"/>
</dbReference>
<comment type="caution">
    <text evidence="2">The sequence shown here is derived from an EMBL/GenBank/DDBJ whole genome shotgun (WGS) entry which is preliminary data.</text>
</comment>
<dbReference type="Proteomes" id="UP000461010">
    <property type="component" value="Unassembled WGS sequence"/>
</dbReference>